<keyword evidence="4 7" id="KW-0812">Transmembrane</keyword>
<evidence type="ECO:0000259" key="8">
    <source>
        <dbReference type="PROSITE" id="PS50850"/>
    </source>
</evidence>
<dbReference type="AlphaFoldDB" id="A0AAN5C0T5"/>
<sequence length="335" mass="37559">MFLFPKSPRWLASKDCWEEALQVLSKLHGQGDVNHPKVLAEYKEIQEALALEREQSATGFQELIKPRIFKRVILGMSLQMWSQLCGMNVMMYYIVYIMQSTGAGSPLLTASIQYILNTALTLPAIIYLDKFGRRPAILIGFFLQAIFLYLEGGLQGGFGAPNPHTDPKLDAISWTVADHPAVGKAIIALSYLFVCSFATTIGPTSWTYPAEIYPAKVRAKAVSLATASNWIWNCLLALFVPPLLWSINWKMYMIFAAFNTAAFIHMFLTAPETKGYTLEEMDDVFDSGLPAWRKLERKSRMEELEKEIIEGNLKITPAHEATGVSATHVTPEKQV</sequence>
<feature type="transmembrane region" description="Helical" evidence="7">
    <location>
        <begin position="107"/>
        <end position="128"/>
    </location>
</feature>
<dbReference type="InterPro" id="IPR020846">
    <property type="entry name" value="MFS_dom"/>
</dbReference>
<dbReference type="PROSITE" id="PS50850">
    <property type="entry name" value="MFS"/>
    <property type="match status" value="1"/>
</dbReference>
<gene>
    <name evidence="9" type="ORF">Aory04_000870500</name>
</gene>
<dbReference type="InterPro" id="IPR005828">
    <property type="entry name" value="MFS_sugar_transport-like"/>
</dbReference>
<feature type="transmembrane region" description="Helical" evidence="7">
    <location>
        <begin position="72"/>
        <end position="95"/>
    </location>
</feature>
<dbReference type="SUPFAM" id="SSF103473">
    <property type="entry name" value="MFS general substrate transporter"/>
    <property type="match status" value="1"/>
</dbReference>
<protein>
    <submittedName>
        <fullName evidence="9">Unnamed protein product</fullName>
    </submittedName>
</protein>
<reference evidence="9" key="1">
    <citation type="submission" date="2023-04" db="EMBL/GenBank/DDBJ databases">
        <title>Aspergillus oryzae NBRC 4228.</title>
        <authorList>
            <person name="Ichikawa N."/>
            <person name="Sato H."/>
            <person name="Tonouchi N."/>
        </authorList>
    </citation>
    <scope>NUCLEOTIDE SEQUENCE</scope>
    <source>
        <strain evidence="9">NBRC 4228</strain>
    </source>
</reference>
<feature type="domain" description="Major facilitator superfamily (MFS) profile" evidence="8">
    <location>
        <begin position="1"/>
        <end position="274"/>
    </location>
</feature>
<dbReference type="InterPro" id="IPR003663">
    <property type="entry name" value="Sugar/inositol_transpt"/>
</dbReference>
<dbReference type="Proteomes" id="UP001165205">
    <property type="component" value="Unassembled WGS sequence"/>
</dbReference>
<feature type="transmembrane region" description="Helical" evidence="7">
    <location>
        <begin position="221"/>
        <end position="245"/>
    </location>
</feature>
<evidence type="ECO:0000256" key="6">
    <source>
        <dbReference type="ARBA" id="ARBA00023136"/>
    </source>
</evidence>
<evidence type="ECO:0000256" key="1">
    <source>
        <dbReference type="ARBA" id="ARBA00004141"/>
    </source>
</evidence>
<evidence type="ECO:0000313" key="10">
    <source>
        <dbReference type="Proteomes" id="UP001165205"/>
    </source>
</evidence>
<dbReference type="PANTHER" id="PTHR48022">
    <property type="entry name" value="PLASTIDIC GLUCOSE TRANSPORTER 4"/>
    <property type="match status" value="1"/>
</dbReference>
<feature type="transmembrane region" description="Helical" evidence="7">
    <location>
        <begin position="185"/>
        <end position="209"/>
    </location>
</feature>
<dbReference type="PANTHER" id="PTHR48022:SF35">
    <property type="entry name" value="MAJOR FACILITATOR SUPERFAMILY (MFS) PROFILE DOMAIN-CONTAINING PROTEIN"/>
    <property type="match status" value="1"/>
</dbReference>
<feature type="transmembrane region" description="Helical" evidence="7">
    <location>
        <begin position="251"/>
        <end position="268"/>
    </location>
</feature>
<dbReference type="EMBL" id="BSYA01000112">
    <property type="protein sequence ID" value="GMG33123.1"/>
    <property type="molecule type" value="Genomic_DNA"/>
</dbReference>
<evidence type="ECO:0000256" key="4">
    <source>
        <dbReference type="ARBA" id="ARBA00022692"/>
    </source>
</evidence>
<dbReference type="InterPro" id="IPR036259">
    <property type="entry name" value="MFS_trans_sf"/>
</dbReference>
<dbReference type="Pfam" id="PF00083">
    <property type="entry name" value="Sugar_tr"/>
    <property type="match status" value="1"/>
</dbReference>
<evidence type="ECO:0000256" key="7">
    <source>
        <dbReference type="SAM" id="Phobius"/>
    </source>
</evidence>
<comment type="subcellular location">
    <subcellularLocation>
        <location evidence="1">Membrane</location>
        <topology evidence="1">Multi-pass membrane protein</topology>
    </subcellularLocation>
</comment>
<dbReference type="InterPro" id="IPR005829">
    <property type="entry name" value="Sugar_transporter_CS"/>
</dbReference>
<dbReference type="Gene3D" id="1.20.1250.20">
    <property type="entry name" value="MFS general substrate transporter like domains"/>
    <property type="match status" value="1"/>
</dbReference>
<dbReference type="PRINTS" id="PR00171">
    <property type="entry name" value="SUGRTRNSPORT"/>
</dbReference>
<dbReference type="GO" id="GO:0005351">
    <property type="term" value="F:carbohydrate:proton symporter activity"/>
    <property type="evidence" value="ECO:0007669"/>
    <property type="project" value="TreeGrafter"/>
</dbReference>
<dbReference type="InterPro" id="IPR050360">
    <property type="entry name" value="MFS_Sugar_Transporters"/>
</dbReference>
<organism evidence="9 10">
    <name type="scientific">Aspergillus oryzae</name>
    <name type="common">Yellow koji mold</name>
    <dbReference type="NCBI Taxonomy" id="5062"/>
    <lineage>
        <taxon>Eukaryota</taxon>
        <taxon>Fungi</taxon>
        <taxon>Dikarya</taxon>
        <taxon>Ascomycota</taxon>
        <taxon>Pezizomycotina</taxon>
        <taxon>Eurotiomycetes</taxon>
        <taxon>Eurotiomycetidae</taxon>
        <taxon>Eurotiales</taxon>
        <taxon>Aspergillaceae</taxon>
        <taxon>Aspergillus</taxon>
        <taxon>Aspergillus subgen. Circumdati</taxon>
    </lineage>
</organism>
<keyword evidence="5 7" id="KW-1133">Transmembrane helix</keyword>
<evidence type="ECO:0000256" key="5">
    <source>
        <dbReference type="ARBA" id="ARBA00022989"/>
    </source>
</evidence>
<proteinExistence type="inferred from homology"/>
<comment type="similarity">
    <text evidence="2">Belongs to the major facilitator superfamily. Sugar transporter (TC 2.A.1.1) family.</text>
</comment>
<evidence type="ECO:0000256" key="2">
    <source>
        <dbReference type="ARBA" id="ARBA00010992"/>
    </source>
</evidence>
<evidence type="ECO:0000313" key="9">
    <source>
        <dbReference type="EMBL" id="GMG33123.1"/>
    </source>
</evidence>
<feature type="transmembrane region" description="Helical" evidence="7">
    <location>
        <begin position="135"/>
        <end position="154"/>
    </location>
</feature>
<evidence type="ECO:0000256" key="3">
    <source>
        <dbReference type="ARBA" id="ARBA00022448"/>
    </source>
</evidence>
<dbReference type="PROSITE" id="PS00216">
    <property type="entry name" value="SUGAR_TRANSPORT_1"/>
    <property type="match status" value="1"/>
</dbReference>
<accession>A0AAN5C0T5</accession>
<dbReference type="GO" id="GO:0016020">
    <property type="term" value="C:membrane"/>
    <property type="evidence" value="ECO:0007669"/>
    <property type="project" value="UniProtKB-SubCell"/>
</dbReference>
<name>A0AAN5C0T5_ASPOZ</name>
<keyword evidence="6 7" id="KW-0472">Membrane</keyword>
<comment type="caution">
    <text evidence="9">The sequence shown here is derived from an EMBL/GenBank/DDBJ whole genome shotgun (WGS) entry which is preliminary data.</text>
</comment>
<keyword evidence="3" id="KW-0813">Transport</keyword>